<comment type="similarity">
    <text evidence="5">Belongs to the NtaA/SnaA/DszA monooxygenase family.</text>
</comment>
<feature type="binding site" evidence="6">
    <location>
        <position position="188"/>
    </location>
    <ligand>
        <name>FMN</name>
        <dbReference type="ChEBI" id="CHEBI:58210"/>
    </ligand>
</feature>
<dbReference type="GO" id="GO:0016705">
    <property type="term" value="F:oxidoreductase activity, acting on paired donors, with incorporation or reduction of molecular oxygen"/>
    <property type="evidence" value="ECO:0007669"/>
    <property type="project" value="InterPro"/>
</dbReference>
<dbReference type="NCBIfam" id="TIGR03860">
    <property type="entry name" value="FMN_nitrolo"/>
    <property type="match status" value="1"/>
</dbReference>
<reference evidence="9 10" key="1">
    <citation type="submission" date="2020-06" db="EMBL/GenBank/DDBJ databases">
        <title>Description of novel acetic acid bacteria.</title>
        <authorList>
            <person name="Sombolestani A."/>
        </authorList>
    </citation>
    <scope>NUCLEOTIDE SEQUENCE [LARGE SCALE GENOMIC DNA]</scope>
    <source>
        <strain evidence="9 10">LMG 26838</strain>
    </source>
</reference>
<dbReference type="InterPro" id="IPR036661">
    <property type="entry name" value="Luciferase-like_sf"/>
</dbReference>
<feature type="binding site" evidence="6">
    <location>
        <position position="184"/>
    </location>
    <ligand>
        <name>FMN</name>
        <dbReference type="ChEBI" id="CHEBI:58210"/>
    </ligand>
</feature>
<dbReference type="Proteomes" id="UP000565205">
    <property type="component" value="Unassembled WGS sequence"/>
</dbReference>
<dbReference type="Gene3D" id="3.20.20.30">
    <property type="entry name" value="Luciferase-like domain"/>
    <property type="match status" value="1"/>
</dbReference>
<evidence type="ECO:0000313" key="10">
    <source>
        <dbReference type="Proteomes" id="UP000565205"/>
    </source>
</evidence>
<feature type="binding site" evidence="6">
    <location>
        <position position="88"/>
    </location>
    <ligand>
        <name>FMN</name>
        <dbReference type="ChEBI" id="CHEBI:58210"/>
    </ligand>
</feature>
<feature type="domain" description="Luciferase-like" evidence="8">
    <location>
        <begin position="69"/>
        <end position="416"/>
    </location>
</feature>
<dbReference type="PANTHER" id="PTHR30011">
    <property type="entry name" value="ALKANESULFONATE MONOOXYGENASE-RELATED"/>
    <property type="match status" value="1"/>
</dbReference>
<dbReference type="PIRSF" id="PIRSF000337">
    <property type="entry name" value="NTA_MOA"/>
    <property type="match status" value="1"/>
</dbReference>
<evidence type="ECO:0000313" key="9">
    <source>
        <dbReference type="EMBL" id="NVN30150.1"/>
    </source>
</evidence>
<dbReference type="InterPro" id="IPR016215">
    <property type="entry name" value="NTA_MOA"/>
</dbReference>
<feature type="binding site" evidence="6">
    <location>
        <position position="257"/>
    </location>
    <ligand>
        <name>FMN</name>
        <dbReference type="ChEBI" id="CHEBI:58210"/>
    </ligand>
</feature>
<evidence type="ECO:0000256" key="1">
    <source>
        <dbReference type="ARBA" id="ARBA00022630"/>
    </source>
</evidence>
<accession>A0A850NPX1</accession>
<gene>
    <name evidence="9" type="ORF">HUK83_07360</name>
</gene>
<evidence type="ECO:0000256" key="3">
    <source>
        <dbReference type="ARBA" id="ARBA00023002"/>
    </source>
</evidence>
<dbReference type="GO" id="GO:0004497">
    <property type="term" value="F:monooxygenase activity"/>
    <property type="evidence" value="ECO:0007669"/>
    <property type="project" value="UniProtKB-KW"/>
</dbReference>
<evidence type="ECO:0000256" key="2">
    <source>
        <dbReference type="ARBA" id="ARBA00022643"/>
    </source>
</evidence>
<evidence type="ECO:0000256" key="4">
    <source>
        <dbReference type="ARBA" id="ARBA00023033"/>
    </source>
</evidence>
<keyword evidence="3" id="KW-0560">Oxidoreductase</keyword>
<feature type="region of interest" description="Disordered" evidence="7">
    <location>
        <begin position="1"/>
        <end position="32"/>
    </location>
</feature>
<dbReference type="SUPFAM" id="SSF51679">
    <property type="entry name" value="Bacterial luciferase-like"/>
    <property type="match status" value="1"/>
</dbReference>
<sequence>MPIRRCNTRQTVPSGGPASPRQRSSPPVSTPPREIRLNAFAMHTITHQSPGLWRHPRDRSREFKRLPLWLDLARLLERGLFDGIFLADVLGPYDVFGGDARAAIRSGAQLPAHDPMLLVPAMATVTQHLGFGITASLSYEPPYLMARRFSTLDHLTDGRVGWNIVTGYLDSAARALGLDAQRAHDDRYAYAEEYMDAILALWRDSWAPDAVRADAQGYADPDRVQVITHRSPNLRMQALHLCEPSPQRIPVLYQAGSSSAGQAFAARHAECVFVSGPSASVIAPRVAKLRTALRAAGRDPAAVKVSALATAIVADTDAEARALLDDYRAHVDPEGALVLLSGWTGVDFAGIGLDDEVRFIASEAGRSAMENFTRADPSRAWSVREVAAHVGIGGAGPVFAGSAATVADAMEAFVDATGIDGFNLAYAVLPESFEQVVDLLVPELQARGRYKTAYTEGTLREKLLREEVLS</sequence>
<evidence type="ECO:0000256" key="7">
    <source>
        <dbReference type="SAM" id="MobiDB-lite"/>
    </source>
</evidence>
<dbReference type="AlphaFoldDB" id="A0A850NPX1"/>
<dbReference type="InterPro" id="IPR051260">
    <property type="entry name" value="Diverse_substr_monoxygenases"/>
</dbReference>
<dbReference type="Pfam" id="PF00296">
    <property type="entry name" value="Bac_luciferase"/>
    <property type="match status" value="1"/>
</dbReference>
<comment type="caution">
    <text evidence="9">The sequence shown here is derived from an EMBL/GenBank/DDBJ whole genome shotgun (WGS) entry which is preliminary data.</text>
</comment>
<proteinExistence type="inferred from homology"/>
<feature type="binding site" evidence="6">
    <location>
        <position position="134"/>
    </location>
    <ligand>
        <name>FMN</name>
        <dbReference type="ChEBI" id="CHEBI:58210"/>
    </ligand>
</feature>
<keyword evidence="4" id="KW-0503">Monooxygenase</keyword>
<protein>
    <submittedName>
        <fullName evidence="9">LLM class flavin-dependent oxidoreductase</fullName>
    </submittedName>
</protein>
<keyword evidence="2 6" id="KW-0288">FMN</keyword>
<evidence type="ECO:0000259" key="8">
    <source>
        <dbReference type="Pfam" id="PF00296"/>
    </source>
</evidence>
<dbReference type="EMBL" id="JABXXQ010000110">
    <property type="protein sequence ID" value="NVN30150.1"/>
    <property type="molecule type" value="Genomic_DNA"/>
</dbReference>
<feature type="binding site" evidence="6">
    <location>
        <position position="258"/>
    </location>
    <ligand>
        <name>FMN</name>
        <dbReference type="ChEBI" id="CHEBI:58210"/>
    </ligand>
</feature>
<evidence type="ECO:0000256" key="5">
    <source>
        <dbReference type="ARBA" id="ARBA00033748"/>
    </source>
</evidence>
<dbReference type="PANTHER" id="PTHR30011:SF16">
    <property type="entry name" value="C2H2 FINGER DOMAIN TRANSCRIPTION FACTOR (EUROFUNG)-RELATED"/>
    <property type="match status" value="1"/>
</dbReference>
<dbReference type="InterPro" id="IPR011251">
    <property type="entry name" value="Luciferase-like_dom"/>
</dbReference>
<evidence type="ECO:0000256" key="6">
    <source>
        <dbReference type="PIRSR" id="PIRSR000337-1"/>
    </source>
</evidence>
<name>A0A850NPX1_9PROT</name>
<organism evidence="9 10">
    <name type="scientific">Endobacter medicaginis</name>
    <dbReference type="NCBI Taxonomy" id="1181271"/>
    <lineage>
        <taxon>Bacteria</taxon>
        <taxon>Pseudomonadati</taxon>
        <taxon>Pseudomonadota</taxon>
        <taxon>Alphaproteobacteria</taxon>
        <taxon>Acetobacterales</taxon>
        <taxon>Acetobacteraceae</taxon>
        <taxon>Endobacter</taxon>
    </lineage>
</organism>
<keyword evidence="1 6" id="KW-0285">Flavoprotein</keyword>